<organism evidence="1 2">
    <name type="scientific">Glomerella acutata</name>
    <name type="common">Colletotrichum acutatum</name>
    <dbReference type="NCBI Taxonomy" id="27357"/>
    <lineage>
        <taxon>Eukaryota</taxon>
        <taxon>Fungi</taxon>
        <taxon>Dikarya</taxon>
        <taxon>Ascomycota</taxon>
        <taxon>Pezizomycotina</taxon>
        <taxon>Sordariomycetes</taxon>
        <taxon>Hypocreomycetidae</taxon>
        <taxon>Glomerellales</taxon>
        <taxon>Glomerellaceae</taxon>
        <taxon>Colletotrichum</taxon>
        <taxon>Colletotrichum acutatum species complex</taxon>
    </lineage>
</organism>
<dbReference type="Proteomes" id="UP001244207">
    <property type="component" value="Unassembled WGS sequence"/>
</dbReference>
<protein>
    <submittedName>
        <fullName evidence="1">Uncharacterized protein</fullName>
    </submittedName>
</protein>
<sequence length="202" mass="22854">MYRCSTSTNSSLRQSFEWPRQLRGCCMSTGVASTSVRNRETSKIYLHHQLRLKAMFGCHNTNLNCPIHHNLGSLPEDECYQERDSESRRARRPSWAPFSQTSTASVHVYNVRRYHRALDHQEINMASPHISWKLATPLTGPTAGDVCRIPGNDLGTGIQSSRGNGPLGLGIQPCLQLPRGRRPCQLKFDLFLVHPCRRNVET</sequence>
<evidence type="ECO:0000313" key="1">
    <source>
        <dbReference type="EMBL" id="KAK1731415.1"/>
    </source>
</evidence>
<comment type="caution">
    <text evidence="1">The sequence shown here is derived from an EMBL/GenBank/DDBJ whole genome shotgun (WGS) entry which is preliminary data.</text>
</comment>
<dbReference type="GeneID" id="85385277"/>
<dbReference type="RefSeq" id="XP_060371470.1">
    <property type="nucleotide sequence ID" value="XM_060501378.1"/>
</dbReference>
<keyword evidence="2" id="KW-1185">Reference proteome</keyword>
<gene>
    <name evidence="1" type="ORF">BDZ83DRAFT_158845</name>
</gene>
<reference evidence="1" key="1">
    <citation type="submission" date="2021-12" db="EMBL/GenBank/DDBJ databases">
        <title>Comparative genomics, transcriptomics and evolutionary studies reveal genomic signatures of adaptation to plant cell wall in hemibiotrophic fungi.</title>
        <authorList>
            <consortium name="DOE Joint Genome Institute"/>
            <person name="Baroncelli R."/>
            <person name="Diaz J.F."/>
            <person name="Benocci T."/>
            <person name="Peng M."/>
            <person name="Battaglia E."/>
            <person name="Haridas S."/>
            <person name="Andreopoulos W."/>
            <person name="Labutti K."/>
            <person name="Pangilinan J."/>
            <person name="Floch G.L."/>
            <person name="Makela M.R."/>
            <person name="Henrissat B."/>
            <person name="Grigoriev I.V."/>
            <person name="Crouch J.A."/>
            <person name="De Vries R.P."/>
            <person name="Sukno S.A."/>
            <person name="Thon M.R."/>
        </authorList>
    </citation>
    <scope>NUCLEOTIDE SEQUENCE</scope>
    <source>
        <strain evidence="1">CBS 112980</strain>
    </source>
</reference>
<accession>A0AAD8XPZ8</accession>
<dbReference type="EMBL" id="JAHMHS010000002">
    <property type="protein sequence ID" value="KAK1731415.1"/>
    <property type="molecule type" value="Genomic_DNA"/>
</dbReference>
<evidence type="ECO:0000313" key="2">
    <source>
        <dbReference type="Proteomes" id="UP001244207"/>
    </source>
</evidence>
<dbReference type="AlphaFoldDB" id="A0AAD8XPZ8"/>
<proteinExistence type="predicted"/>
<name>A0AAD8XPZ8_GLOAC</name>